<reference evidence="3 4" key="1">
    <citation type="journal article" date="2021" name="Nat. Plants">
        <title>The Taxus genome provides insights into paclitaxel biosynthesis.</title>
        <authorList>
            <person name="Xiong X."/>
            <person name="Gou J."/>
            <person name="Liao Q."/>
            <person name="Li Y."/>
            <person name="Zhou Q."/>
            <person name="Bi G."/>
            <person name="Li C."/>
            <person name="Du R."/>
            <person name="Wang X."/>
            <person name="Sun T."/>
            <person name="Guo L."/>
            <person name="Liang H."/>
            <person name="Lu P."/>
            <person name="Wu Y."/>
            <person name="Zhang Z."/>
            <person name="Ro D.K."/>
            <person name="Shang Y."/>
            <person name="Huang S."/>
            <person name="Yan J."/>
        </authorList>
    </citation>
    <scope>NUCLEOTIDE SEQUENCE [LARGE SCALE GENOMIC DNA]</scope>
    <source>
        <tissue evidence="3">Leaf</tissue>
    </source>
</reference>
<dbReference type="Proteomes" id="UP000824469">
    <property type="component" value="Unassembled WGS sequence"/>
</dbReference>
<comment type="caution">
    <text evidence="3">The sequence shown here is derived from an EMBL/GenBank/DDBJ whole genome shotgun (WGS) entry which is preliminary data.</text>
</comment>
<dbReference type="Gene3D" id="3.30.40.10">
    <property type="entry name" value="Zinc/RING finger domain, C3HC4 (zinc finger)"/>
    <property type="match status" value="1"/>
</dbReference>
<accession>A0AA38FE84</accession>
<dbReference type="AlphaFoldDB" id="A0AA38FE84"/>
<dbReference type="InterPro" id="IPR001841">
    <property type="entry name" value="Znf_RING"/>
</dbReference>
<feature type="domain" description="RING-type" evidence="2">
    <location>
        <begin position="78"/>
        <end position="127"/>
    </location>
</feature>
<gene>
    <name evidence="3" type="ORF">KI387_029503</name>
</gene>
<keyword evidence="1" id="KW-0862">Zinc</keyword>
<keyword evidence="1" id="KW-0863">Zinc-finger</keyword>
<dbReference type="OMA" id="CLMPWIS"/>
<dbReference type="EMBL" id="JAHRHJ020000010">
    <property type="protein sequence ID" value="KAH9297821.1"/>
    <property type="molecule type" value="Genomic_DNA"/>
</dbReference>
<organism evidence="3 4">
    <name type="scientific">Taxus chinensis</name>
    <name type="common">Chinese yew</name>
    <name type="synonym">Taxus wallichiana var. chinensis</name>
    <dbReference type="NCBI Taxonomy" id="29808"/>
    <lineage>
        <taxon>Eukaryota</taxon>
        <taxon>Viridiplantae</taxon>
        <taxon>Streptophyta</taxon>
        <taxon>Embryophyta</taxon>
        <taxon>Tracheophyta</taxon>
        <taxon>Spermatophyta</taxon>
        <taxon>Pinopsida</taxon>
        <taxon>Pinidae</taxon>
        <taxon>Conifers II</taxon>
        <taxon>Cupressales</taxon>
        <taxon>Taxaceae</taxon>
        <taxon>Taxus</taxon>
    </lineage>
</organism>
<sequence length="181" mass="21108">MESPSSVRYDPWELFEERLRTNLPHRVPMLMDEDDFWRYGRAMSPDLQNFVRASPLRFSNRINNDERRRKLGQAFDACRNGYSPEKGQDREDFFSKQHILRLPCNHRFHSECLTPWIKSHGQCPVCRLDLTGRCSEGGASPHRNNEENGVQVVVNATVPDEMALLIRAMEEALAWLNPSHR</sequence>
<keyword evidence="1" id="KW-0479">Metal-binding</keyword>
<dbReference type="PROSITE" id="PS50089">
    <property type="entry name" value="ZF_RING_2"/>
    <property type="match status" value="1"/>
</dbReference>
<evidence type="ECO:0000256" key="1">
    <source>
        <dbReference type="PROSITE-ProRule" id="PRU00175"/>
    </source>
</evidence>
<dbReference type="Pfam" id="PF13639">
    <property type="entry name" value="zf-RING_2"/>
    <property type="match status" value="1"/>
</dbReference>
<evidence type="ECO:0000313" key="4">
    <source>
        <dbReference type="Proteomes" id="UP000824469"/>
    </source>
</evidence>
<name>A0AA38FE84_TAXCH</name>
<dbReference type="InterPro" id="IPR013083">
    <property type="entry name" value="Znf_RING/FYVE/PHD"/>
</dbReference>
<evidence type="ECO:0000259" key="2">
    <source>
        <dbReference type="PROSITE" id="PS50089"/>
    </source>
</evidence>
<proteinExistence type="predicted"/>
<dbReference type="SUPFAM" id="SSF57850">
    <property type="entry name" value="RING/U-box"/>
    <property type="match status" value="1"/>
</dbReference>
<keyword evidence="4" id="KW-1185">Reference proteome</keyword>
<dbReference type="GO" id="GO:0008270">
    <property type="term" value="F:zinc ion binding"/>
    <property type="evidence" value="ECO:0007669"/>
    <property type="project" value="UniProtKB-KW"/>
</dbReference>
<evidence type="ECO:0000313" key="3">
    <source>
        <dbReference type="EMBL" id="KAH9297821.1"/>
    </source>
</evidence>
<protein>
    <recommendedName>
        <fullName evidence="2">RING-type domain-containing protein</fullName>
    </recommendedName>
</protein>